<evidence type="ECO:0000313" key="2">
    <source>
        <dbReference type="Proteomes" id="UP000641646"/>
    </source>
</evidence>
<organism evidence="1 2">
    <name type="scientific">Aerosakkonema funiforme FACHB-1375</name>
    <dbReference type="NCBI Taxonomy" id="2949571"/>
    <lineage>
        <taxon>Bacteria</taxon>
        <taxon>Bacillati</taxon>
        <taxon>Cyanobacteriota</taxon>
        <taxon>Cyanophyceae</taxon>
        <taxon>Oscillatoriophycideae</taxon>
        <taxon>Aerosakkonematales</taxon>
        <taxon>Aerosakkonemataceae</taxon>
        <taxon>Aerosakkonema</taxon>
    </lineage>
</organism>
<accession>A0A926ZGJ5</accession>
<reference evidence="1" key="1">
    <citation type="journal article" date="2015" name="ISME J.">
        <title>Draft Genome Sequence of Streptomyces incarnatus NRRL8089, which Produces the Nucleoside Antibiotic Sinefungin.</title>
        <authorList>
            <person name="Oshima K."/>
            <person name="Hattori M."/>
            <person name="Shimizu H."/>
            <person name="Fukuda K."/>
            <person name="Nemoto M."/>
            <person name="Inagaki K."/>
            <person name="Tamura T."/>
        </authorList>
    </citation>
    <scope>NUCLEOTIDE SEQUENCE</scope>
    <source>
        <strain evidence="1">FACHB-1375</strain>
    </source>
</reference>
<dbReference type="RefSeq" id="WP_190464422.1">
    <property type="nucleotide sequence ID" value="NZ_JACJPW010000023.1"/>
</dbReference>
<reference evidence="1" key="2">
    <citation type="submission" date="2020-08" db="EMBL/GenBank/DDBJ databases">
        <authorList>
            <person name="Chen M."/>
            <person name="Teng W."/>
            <person name="Zhao L."/>
            <person name="Hu C."/>
            <person name="Zhou Y."/>
            <person name="Han B."/>
            <person name="Song L."/>
            <person name="Shu W."/>
        </authorList>
    </citation>
    <scope>NUCLEOTIDE SEQUENCE</scope>
    <source>
        <strain evidence="1">FACHB-1375</strain>
    </source>
</reference>
<dbReference type="AlphaFoldDB" id="A0A926ZGJ5"/>
<gene>
    <name evidence="1" type="ORF">H6G03_10925</name>
</gene>
<protein>
    <submittedName>
        <fullName evidence="1">Uncharacterized protein</fullName>
    </submittedName>
</protein>
<dbReference type="EMBL" id="JACJPW010000023">
    <property type="protein sequence ID" value="MBD2181614.1"/>
    <property type="molecule type" value="Genomic_DNA"/>
</dbReference>
<proteinExistence type="predicted"/>
<keyword evidence="2" id="KW-1185">Reference proteome</keyword>
<evidence type="ECO:0000313" key="1">
    <source>
        <dbReference type="EMBL" id="MBD2181614.1"/>
    </source>
</evidence>
<comment type="caution">
    <text evidence="1">The sequence shown here is derived from an EMBL/GenBank/DDBJ whole genome shotgun (WGS) entry which is preliminary data.</text>
</comment>
<dbReference type="Proteomes" id="UP000641646">
    <property type="component" value="Unassembled WGS sequence"/>
</dbReference>
<sequence length="187" mass="20982">MENQSFERQAQLTQWLQTLVEILRIQGGSTWESLVRTVAGKTAAIDLDGIQLRVRATGGEKLQIETEYPVELESVNFRTKAETLRDAIAGQLTLDAAVVEDSIHLRASLEDLLDIQQLVTEILADSAFNPQLRHLWSEFDRLWPRAASGYPCVALEKQKPSYGEPIRLIPQDVLAIQIYPPGDDSLE</sequence>
<name>A0A926ZGJ5_9CYAN</name>